<dbReference type="InterPro" id="IPR050766">
    <property type="entry name" value="Bact_Lucif_Oxidored"/>
</dbReference>
<evidence type="ECO:0000313" key="4">
    <source>
        <dbReference type="Proteomes" id="UP000580474"/>
    </source>
</evidence>
<accession>A0A840NLM1</accession>
<evidence type="ECO:0000313" key="3">
    <source>
        <dbReference type="EMBL" id="MBB5070179.1"/>
    </source>
</evidence>
<dbReference type="Proteomes" id="UP000580474">
    <property type="component" value="Unassembled WGS sequence"/>
</dbReference>
<dbReference type="Gene3D" id="3.20.20.30">
    <property type="entry name" value="Luciferase-like domain"/>
    <property type="match status" value="1"/>
</dbReference>
<proteinExistence type="predicted"/>
<dbReference type="GO" id="GO:0005829">
    <property type="term" value="C:cytosol"/>
    <property type="evidence" value="ECO:0007669"/>
    <property type="project" value="TreeGrafter"/>
</dbReference>
<evidence type="ECO:0000256" key="1">
    <source>
        <dbReference type="ARBA" id="ARBA00007789"/>
    </source>
</evidence>
<dbReference type="PANTHER" id="PTHR30137">
    <property type="entry name" value="LUCIFERASE-LIKE MONOOXYGENASE"/>
    <property type="match status" value="1"/>
</dbReference>
<comment type="similarity">
    <text evidence="1">To bacterial alkanal monooxygenase alpha and beta chains.</text>
</comment>
<dbReference type="AlphaFoldDB" id="A0A840NLM1"/>
<reference evidence="3 4" key="1">
    <citation type="submission" date="2020-08" db="EMBL/GenBank/DDBJ databases">
        <title>Sequencing the genomes of 1000 actinobacteria strains.</title>
        <authorList>
            <person name="Klenk H.-P."/>
        </authorList>
    </citation>
    <scope>NUCLEOTIDE SEQUENCE [LARGE SCALE GENOMIC DNA]</scope>
    <source>
        <strain evidence="3 4">DSM 45582</strain>
    </source>
</reference>
<comment type="caution">
    <text evidence="3">The sequence shown here is derived from an EMBL/GenBank/DDBJ whole genome shotgun (WGS) entry which is preliminary data.</text>
</comment>
<dbReference type="InterPro" id="IPR011251">
    <property type="entry name" value="Luciferase-like_dom"/>
</dbReference>
<keyword evidence="4" id="KW-1185">Reference proteome</keyword>
<evidence type="ECO:0000259" key="2">
    <source>
        <dbReference type="Pfam" id="PF00296"/>
    </source>
</evidence>
<dbReference type="Pfam" id="PF00296">
    <property type="entry name" value="Bac_luciferase"/>
    <property type="match status" value="1"/>
</dbReference>
<organism evidence="3 4">
    <name type="scientific">Saccharopolyspora gloriosae</name>
    <dbReference type="NCBI Taxonomy" id="455344"/>
    <lineage>
        <taxon>Bacteria</taxon>
        <taxon>Bacillati</taxon>
        <taxon>Actinomycetota</taxon>
        <taxon>Actinomycetes</taxon>
        <taxon>Pseudonocardiales</taxon>
        <taxon>Pseudonocardiaceae</taxon>
        <taxon>Saccharopolyspora</taxon>
    </lineage>
</organism>
<sequence length="330" mass="34563">MPRKLTLSVLDTSPIVAGSSPQQALHRTLDLAALTDEIGYHRYWVPEHHGMRGVACAEPAVLAGAIASATARLRVGAGGVLLANHAPLLVAERWGMLAALHPGRIDLGIGRAPGGAPATAEALRRPPDATSAPAHAAALAELLDHFEPEPQRSRVRAVPARGNRPDIWLLGSSGTGARLAARHGLPHANAHHLNPDDAHVVARDYRAAFQPSASLPEPTTLVSVAVICAGTDARAEWLAGSTRAKALSRRRGNRILLPGPEDAAGELAALDPAEVAACSPGLVAGSPGTVRRELHAIAARTGTAELMITTPIHDHEQRLRSYELLADAVR</sequence>
<gene>
    <name evidence="3" type="ORF">BJ969_003267</name>
</gene>
<feature type="domain" description="Luciferase-like" evidence="2">
    <location>
        <begin position="17"/>
        <end position="302"/>
    </location>
</feature>
<protein>
    <submittedName>
        <fullName evidence="3">Luciferase family oxidoreductase group 1</fullName>
    </submittedName>
</protein>
<dbReference type="CDD" id="cd00347">
    <property type="entry name" value="Flavin_utilizing_monoxygenases"/>
    <property type="match status" value="1"/>
</dbReference>
<name>A0A840NLM1_9PSEU</name>
<dbReference type="EMBL" id="JACHIV010000001">
    <property type="protein sequence ID" value="MBB5070179.1"/>
    <property type="molecule type" value="Genomic_DNA"/>
</dbReference>
<dbReference type="GO" id="GO:0016705">
    <property type="term" value="F:oxidoreductase activity, acting on paired donors, with incorporation or reduction of molecular oxygen"/>
    <property type="evidence" value="ECO:0007669"/>
    <property type="project" value="InterPro"/>
</dbReference>
<dbReference type="InterPro" id="IPR019949">
    <property type="entry name" value="CmoO-like"/>
</dbReference>
<dbReference type="SUPFAM" id="SSF51679">
    <property type="entry name" value="Bacterial luciferase-like"/>
    <property type="match status" value="1"/>
</dbReference>
<dbReference type="NCBIfam" id="TIGR03558">
    <property type="entry name" value="oxido_grp_1"/>
    <property type="match status" value="1"/>
</dbReference>
<dbReference type="InterPro" id="IPR036661">
    <property type="entry name" value="Luciferase-like_sf"/>
</dbReference>
<dbReference type="PANTHER" id="PTHR30137:SF6">
    <property type="entry name" value="LUCIFERASE-LIKE MONOOXYGENASE"/>
    <property type="match status" value="1"/>
</dbReference>